<protein>
    <submittedName>
        <fullName evidence="3">Protein spaetzle 4-like isoform X1</fullName>
    </submittedName>
</protein>
<feature type="region of interest" description="Disordered" evidence="1">
    <location>
        <begin position="105"/>
        <end position="158"/>
    </location>
</feature>
<feature type="compositionally biased region" description="Polar residues" evidence="1">
    <location>
        <begin position="116"/>
        <end position="130"/>
    </location>
</feature>
<dbReference type="Proteomes" id="UP000694941">
    <property type="component" value="Unplaced"/>
</dbReference>
<evidence type="ECO:0000313" key="3">
    <source>
        <dbReference type="RefSeq" id="XP_022256731.1"/>
    </source>
</evidence>
<name>A0ABM1TLH5_LIMPO</name>
<organism evidence="2 3">
    <name type="scientific">Limulus polyphemus</name>
    <name type="common">Atlantic horseshoe crab</name>
    <dbReference type="NCBI Taxonomy" id="6850"/>
    <lineage>
        <taxon>Eukaryota</taxon>
        <taxon>Metazoa</taxon>
        <taxon>Ecdysozoa</taxon>
        <taxon>Arthropoda</taxon>
        <taxon>Chelicerata</taxon>
        <taxon>Merostomata</taxon>
        <taxon>Xiphosura</taxon>
        <taxon>Limulidae</taxon>
        <taxon>Limulus</taxon>
    </lineage>
</organism>
<gene>
    <name evidence="3" type="primary">LOC106472458</name>
</gene>
<dbReference type="SUPFAM" id="SSF57501">
    <property type="entry name" value="Cystine-knot cytokines"/>
    <property type="match status" value="1"/>
</dbReference>
<reference evidence="3" key="1">
    <citation type="submission" date="2025-08" db="UniProtKB">
        <authorList>
            <consortium name="RefSeq"/>
        </authorList>
    </citation>
    <scope>IDENTIFICATION</scope>
    <source>
        <tissue evidence="3">Muscle</tissue>
    </source>
</reference>
<dbReference type="InterPro" id="IPR052444">
    <property type="entry name" value="Spz/Toll_ligand-like"/>
</dbReference>
<sequence length="504" mass="55909">MLGCVIDGICKKLAWSLSIVSIMVKGQSCGPRMSARLLTEIPCDMSKSLYCSSSGSAYPWNSVRRYIYDNQGLIRRMYGDQRHSFILQEEIGTQRLRYINLPPSPNFRNPKAAHMRSNSRQQTFPQTVSLFPTDLDRKDSTSKTASPETTPPEHPTSTAINLEEDVNKTEIPTTSSITTRFSETNRSVTSSANASEAMSFLETTVNSLDLNETTVNSLDINETTVNSLDLNETTVNSLDINETTVNSLDINETTVNSLDINETTVSPTEIEGDEDLLPQVFTYATATTSTSLEITVTDTIASTSETTVDSKPYTKTTKEDDFTIQPVYYEDTSELEGMINIINSNHLNAQTDEDEERVSSPNRVGVNACLVTEEVVAPYWANNTRGETLALLNVYPFEQYVHWEKYMKIARCTAEMAVVANSSIDFIAFWPLTQRMSVEGSLPIGSGFLLRVCVFATIFLWTFLNVLQGLVDGSKANQGSNGTIAMINKNFRLQGNSVCLVELN</sequence>
<keyword evidence="2" id="KW-1185">Reference proteome</keyword>
<accession>A0ABM1TLH5</accession>
<dbReference type="PANTHER" id="PTHR23199:SF5">
    <property type="entry name" value="PROTEIN SPAETZLE 4"/>
    <property type="match status" value="1"/>
</dbReference>
<evidence type="ECO:0000313" key="2">
    <source>
        <dbReference type="Proteomes" id="UP000694941"/>
    </source>
</evidence>
<dbReference type="InterPro" id="IPR029034">
    <property type="entry name" value="Cystine-knot_cytokine"/>
</dbReference>
<dbReference type="PANTHER" id="PTHR23199">
    <property type="entry name" value="NEUROTROPHIN 1-RELATED"/>
    <property type="match status" value="1"/>
</dbReference>
<dbReference type="RefSeq" id="XP_022256731.1">
    <property type="nucleotide sequence ID" value="XM_022401023.1"/>
</dbReference>
<dbReference type="GeneID" id="106472458"/>
<proteinExistence type="predicted"/>
<evidence type="ECO:0000256" key="1">
    <source>
        <dbReference type="SAM" id="MobiDB-lite"/>
    </source>
</evidence>